<feature type="region of interest" description="Disordered" evidence="1">
    <location>
        <begin position="1"/>
        <end position="35"/>
    </location>
</feature>
<name>A0ABC8TXV0_9AQUA</name>
<gene>
    <name evidence="2" type="ORF">ILEXP_LOCUS42024</name>
</gene>
<keyword evidence="3" id="KW-1185">Reference proteome</keyword>
<feature type="region of interest" description="Disordered" evidence="1">
    <location>
        <begin position="125"/>
        <end position="144"/>
    </location>
</feature>
<dbReference type="AlphaFoldDB" id="A0ABC8TXV0"/>
<organism evidence="2 3">
    <name type="scientific">Ilex paraguariensis</name>
    <name type="common">yerba mate</name>
    <dbReference type="NCBI Taxonomy" id="185542"/>
    <lineage>
        <taxon>Eukaryota</taxon>
        <taxon>Viridiplantae</taxon>
        <taxon>Streptophyta</taxon>
        <taxon>Embryophyta</taxon>
        <taxon>Tracheophyta</taxon>
        <taxon>Spermatophyta</taxon>
        <taxon>Magnoliopsida</taxon>
        <taxon>eudicotyledons</taxon>
        <taxon>Gunneridae</taxon>
        <taxon>Pentapetalae</taxon>
        <taxon>asterids</taxon>
        <taxon>campanulids</taxon>
        <taxon>Aquifoliales</taxon>
        <taxon>Aquifoliaceae</taxon>
        <taxon>Ilex</taxon>
    </lineage>
</organism>
<dbReference type="EMBL" id="CAUOFW020005969">
    <property type="protein sequence ID" value="CAK9172378.1"/>
    <property type="molecule type" value="Genomic_DNA"/>
</dbReference>
<evidence type="ECO:0000256" key="1">
    <source>
        <dbReference type="SAM" id="MobiDB-lite"/>
    </source>
</evidence>
<reference evidence="2 3" key="1">
    <citation type="submission" date="2024-02" db="EMBL/GenBank/DDBJ databases">
        <authorList>
            <person name="Vignale AGUSTIN F."/>
            <person name="Sosa J E."/>
            <person name="Modenutti C."/>
        </authorList>
    </citation>
    <scope>NUCLEOTIDE SEQUENCE [LARGE SCALE GENOMIC DNA]</scope>
</reference>
<sequence>MKENNAFSNKPIFQSHSPLSNLENHGPNNADPAFNVDDSLIEVGVTVDSSPSHTVDCLQKGTHKKTNSHSIILHICPNWFAKKNSTKAPRRRFSQVEQGKSIRPYKLSLRDPDWSIQEVICGEKQSLEGKGDEDPSKKTRGFKNAEDILKNEMGLTEKVLPISLSTETGS</sequence>
<proteinExistence type="predicted"/>
<protein>
    <submittedName>
        <fullName evidence="2">Uncharacterized protein</fullName>
    </submittedName>
</protein>
<dbReference type="Proteomes" id="UP001642360">
    <property type="component" value="Unassembled WGS sequence"/>
</dbReference>
<accession>A0ABC8TXV0</accession>
<comment type="caution">
    <text evidence="2">The sequence shown here is derived from an EMBL/GenBank/DDBJ whole genome shotgun (WGS) entry which is preliminary data.</text>
</comment>
<evidence type="ECO:0000313" key="3">
    <source>
        <dbReference type="Proteomes" id="UP001642360"/>
    </source>
</evidence>
<feature type="compositionally biased region" description="Polar residues" evidence="1">
    <location>
        <begin position="1"/>
        <end position="27"/>
    </location>
</feature>
<evidence type="ECO:0000313" key="2">
    <source>
        <dbReference type="EMBL" id="CAK9172378.1"/>
    </source>
</evidence>